<feature type="domain" description="NADH:quinone oxidoreductase/Mrp antiporter transmembrane" evidence="7">
    <location>
        <begin position="131"/>
        <end position="425"/>
    </location>
</feature>
<feature type="transmembrane region" description="Helical" evidence="6">
    <location>
        <begin position="78"/>
        <end position="98"/>
    </location>
</feature>
<dbReference type="GO" id="GO:0008137">
    <property type="term" value="F:NADH dehydrogenase (ubiquinone) activity"/>
    <property type="evidence" value="ECO:0007669"/>
    <property type="project" value="InterPro"/>
</dbReference>
<dbReference type="KEGG" id="gac:GACE_0449"/>
<keyword evidence="2" id="KW-1003">Cell membrane</keyword>
<proteinExistence type="predicted"/>
<dbReference type="STRING" id="565033.GACE_0449"/>
<evidence type="ECO:0000256" key="2">
    <source>
        <dbReference type="ARBA" id="ARBA00022475"/>
    </source>
</evidence>
<gene>
    <name evidence="8" type="ORF">GACE_0449</name>
</gene>
<evidence type="ECO:0000256" key="5">
    <source>
        <dbReference type="ARBA" id="ARBA00023136"/>
    </source>
</evidence>
<feature type="transmembrane region" description="Helical" evidence="6">
    <location>
        <begin position="32"/>
        <end position="53"/>
    </location>
</feature>
<dbReference type="Proteomes" id="UP000030624">
    <property type="component" value="Chromosome"/>
</dbReference>
<feature type="transmembrane region" description="Helical" evidence="6">
    <location>
        <begin position="133"/>
        <end position="151"/>
    </location>
</feature>
<feature type="transmembrane region" description="Helical" evidence="6">
    <location>
        <begin position="412"/>
        <end position="431"/>
    </location>
</feature>
<evidence type="ECO:0000256" key="1">
    <source>
        <dbReference type="ARBA" id="ARBA00004651"/>
    </source>
</evidence>
<feature type="transmembrane region" description="Helical" evidence="6">
    <location>
        <begin position="452"/>
        <end position="475"/>
    </location>
</feature>
<sequence>MEHLPVLIVAISLLASFTILISGIFSRRAGYYISIATIIIQLIFSAILLNYILKNGLIRYWLGGWRPPWGIEYVVDELGVYMLSIVLVFSLLATIYARRVVEKEIEESKWPYFYTLWQLMISGLVGVSVTGDLFNLFVFLEIASLAGYALIAMAGRKAFVASYNYLILGTVGISFYLLGTAFLYAETGTLNMLDARILLSLVYENRVVQASFVFYFIGLAIKMALFPFHTWQPDAYEHSPSAVTVLISTAMAKINAYALIRVVFSVFTVSFLERFVQVWTLIAWIAALAVILGSVFAIMQRSLKRMLAYSSISHVGYIVLGMTFLHTKWGLSAAVVHLLNHSIMKATLFMVACGFIYKFGFREIDDLAGIGRKMPFSAAAFTIAAISMIGIPPTVGFVTKLYIILASIETGQIAYIFVMVASSLLSLVYFWRVIETMYMKGDHHHEQEREELPAEMLLPAIFLSFLTIAFGLFWLSGAGMPMLDTIAKTLGVVP</sequence>
<dbReference type="InterPro" id="IPR003918">
    <property type="entry name" value="NADH_UbQ_OxRdtase"/>
</dbReference>
<reference evidence="8" key="1">
    <citation type="journal article" date="2015" name="Appl. Environ. Microbiol.">
        <title>The Geoglobus acetivorans genome: Fe(III) reduction, acetate utilization, autotrophic growth, and degradation of aromatic compounds in a hyperthermophilic archaeon.</title>
        <authorList>
            <person name="Mardanov A.V."/>
            <person name="Slododkina G.B."/>
            <person name="Slobodkin A.I."/>
            <person name="Beletsky A.V."/>
            <person name="Gavrilov S.N."/>
            <person name="Kublanov I.V."/>
            <person name="Bonch-Osmolovskaya E.A."/>
            <person name="Skryabin K.G."/>
            <person name="Ravin N.V."/>
        </authorList>
    </citation>
    <scope>NUCLEOTIDE SEQUENCE [LARGE SCALE GENOMIC DNA]</scope>
    <source>
        <strain evidence="8">SBH6</strain>
    </source>
</reference>
<dbReference type="eggNOG" id="arCOG01537">
    <property type="taxonomic scope" value="Archaea"/>
</dbReference>
<feature type="transmembrane region" description="Helical" evidence="6">
    <location>
        <begin position="378"/>
        <end position="406"/>
    </location>
</feature>
<feature type="transmembrane region" description="Helical" evidence="6">
    <location>
        <begin position="276"/>
        <end position="299"/>
    </location>
</feature>
<feature type="transmembrane region" description="Helical" evidence="6">
    <location>
        <begin position="212"/>
        <end position="231"/>
    </location>
</feature>
<evidence type="ECO:0000256" key="3">
    <source>
        <dbReference type="ARBA" id="ARBA00022692"/>
    </source>
</evidence>
<dbReference type="Pfam" id="PF00361">
    <property type="entry name" value="Proton_antipo_M"/>
    <property type="match status" value="1"/>
</dbReference>
<dbReference type="AlphaFoldDB" id="A0A0A7GEZ6"/>
<accession>A0A0A7GEZ6</accession>
<protein>
    <submittedName>
        <fullName evidence="8">Monovalent cation/H+ antiporter subunit D</fullName>
    </submittedName>
</protein>
<name>A0A0A7GEZ6_GEOAI</name>
<comment type="subcellular location">
    <subcellularLocation>
        <location evidence="1">Cell membrane</location>
        <topology evidence="1">Multi-pass membrane protein</topology>
    </subcellularLocation>
</comment>
<dbReference type="GO" id="GO:0005886">
    <property type="term" value="C:plasma membrane"/>
    <property type="evidence" value="ECO:0007669"/>
    <property type="project" value="UniProtKB-SubCell"/>
</dbReference>
<evidence type="ECO:0000256" key="4">
    <source>
        <dbReference type="ARBA" id="ARBA00022989"/>
    </source>
</evidence>
<organism evidence="8">
    <name type="scientific">Geoglobus acetivorans</name>
    <dbReference type="NCBI Taxonomy" id="565033"/>
    <lineage>
        <taxon>Archaea</taxon>
        <taxon>Methanobacteriati</taxon>
        <taxon>Methanobacteriota</taxon>
        <taxon>Archaeoglobi</taxon>
        <taxon>Archaeoglobales</taxon>
        <taxon>Archaeoglobaceae</taxon>
        <taxon>Geoglobus</taxon>
    </lineage>
</organism>
<feature type="transmembrane region" description="Helical" evidence="6">
    <location>
        <begin position="6"/>
        <end position="25"/>
    </location>
</feature>
<feature type="transmembrane region" description="Helical" evidence="6">
    <location>
        <begin position="243"/>
        <end position="264"/>
    </location>
</feature>
<evidence type="ECO:0000313" key="8">
    <source>
        <dbReference type="EMBL" id="AIY89507.1"/>
    </source>
</evidence>
<feature type="transmembrane region" description="Helical" evidence="6">
    <location>
        <begin position="163"/>
        <end position="185"/>
    </location>
</feature>
<keyword evidence="4 6" id="KW-1133">Transmembrane helix</keyword>
<dbReference type="InterPro" id="IPR050586">
    <property type="entry name" value="CPA3_Na-H_Antiporter_D"/>
</dbReference>
<keyword evidence="5 6" id="KW-0472">Membrane</keyword>
<feature type="transmembrane region" description="Helical" evidence="6">
    <location>
        <begin position="110"/>
        <end position="127"/>
    </location>
</feature>
<evidence type="ECO:0000256" key="6">
    <source>
        <dbReference type="SAM" id="Phobius"/>
    </source>
</evidence>
<dbReference type="HOGENOM" id="CLU_007100_9_5_2"/>
<dbReference type="PANTHER" id="PTHR42703">
    <property type="entry name" value="NADH DEHYDROGENASE"/>
    <property type="match status" value="1"/>
</dbReference>
<keyword evidence="3 6" id="KW-0812">Transmembrane</keyword>
<dbReference type="InterPro" id="IPR001750">
    <property type="entry name" value="ND/Mrp_TM"/>
</dbReference>
<dbReference type="PANTHER" id="PTHR42703:SF1">
    <property type="entry name" value="NA(+)_H(+) ANTIPORTER SUBUNIT D1"/>
    <property type="match status" value="1"/>
</dbReference>
<dbReference type="GO" id="GO:0042773">
    <property type="term" value="P:ATP synthesis coupled electron transport"/>
    <property type="evidence" value="ECO:0007669"/>
    <property type="project" value="InterPro"/>
</dbReference>
<feature type="transmembrane region" description="Helical" evidence="6">
    <location>
        <begin position="306"/>
        <end position="326"/>
    </location>
</feature>
<dbReference type="PRINTS" id="PR01437">
    <property type="entry name" value="NUOXDRDTASE4"/>
</dbReference>
<dbReference type="EMBL" id="CP009552">
    <property type="protein sequence ID" value="AIY89507.1"/>
    <property type="molecule type" value="Genomic_DNA"/>
</dbReference>
<feature type="transmembrane region" description="Helical" evidence="6">
    <location>
        <begin position="338"/>
        <end position="357"/>
    </location>
</feature>
<evidence type="ECO:0000259" key="7">
    <source>
        <dbReference type="Pfam" id="PF00361"/>
    </source>
</evidence>